<dbReference type="PANTHER" id="PTHR23088">
    <property type="entry name" value="NITRILASE-RELATED"/>
    <property type="match status" value="1"/>
</dbReference>
<dbReference type="SUPFAM" id="SSF56317">
    <property type="entry name" value="Carbon-nitrogen hydrolase"/>
    <property type="match status" value="1"/>
</dbReference>
<proteinExistence type="inferred from homology"/>
<sequence>MKLAVYQMEVVTAEPQQNLTKLRETLRQHEADIYVLPELWSTGFCNKQFQQLASTTEDIEAEVANLSQEFNCTIMGSTIKQTNQGITNHFTAYNRGKCELQYDKIHLFSLLREERYLVAGQRMGFCKSEQNGHYGVGICYDLRFPEMFRSLAINGAHCIFLPSQWPMERVDHFRALCVARAIENQFFFISCNNVGMLGEKMKFAGHSMVVDPWGKVLSEGSGDQEEVLLVTINPEQSQQVREKITVLDDRRQELYQL</sequence>
<dbReference type="InterPro" id="IPR003010">
    <property type="entry name" value="C-N_Hydrolase"/>
</dbReference>
<dbReference type="Pfam" id="PF00795">
    <property type="entry name" value="CN_hydrolase"/>
    <property type="match status" value="1"/>
</dbReference>
<dbReference type="GO" id="GO:0016787">
    <property type="term" value="F:hydrolase activity"/>
    <property type="evidence" value="ECO:0007669"/>
    <property type="project" value="UniProtKB-KW"/>
</dbReference>
<dbReference type="InterPro" id="IPR001110">
    <property type="entry name" value="UPF0012_CS"/>
</dbReference>
<dbReference type="RefSeq" id="WP_183728726.1">
    <property type="nucleotide sequence ID" value="NZ_JACHID010000001.1"/>
</dbReference>
<evidence type="ECO:0000256" key="1">
    <source>
        <dbReference type="ARBA" id="ARBA00010613"/>
    </source>
</evidence>
<dbReference type="PROSITE" id="PS01227">
    <property type="entry name" value="UPF0012"/>
    <property type="match status" value="1"/>
</dbReference>
<dbReference type="EMBL" id="JACHID010000001">
    <property type="protein sequence ID" value="MBB5020972.1"/>
    <property type="molecule type" value="Genomic_DNA"/>
</dbReference>
<dbReference type="InterPro" id="IPR036526">
    <property type="entry name" value="C-N_Hydrolase_sf"/>
</dbReference>
<comment type="similarity">
    <text evidence="1">Belongs to the carbon-nitrogen hydrolase superfamily. NIT1/NIT2 family.</text>
</comment>
<feature type="domain" description="CN hydrolase" evidence="2">
    <location>
        <begin position="1"/>
        <end position="234"/>
    </location>
</feature>
<dbReference type="PANTHER" id="PTHR23088:SF27">
    <property type="entry name" value="DEAMINATED GLUTATHIONE AMIDASE"/>
    <property type="match status" value="1"/>
</dbReference>
<gene>
    <name evidence="3" type="ORF">HNR37_000275</name>
</gene>
<dbReference type="PROSITE" id="PS50263">
    <property type="entry name" value="CN_HYDROLASE"/>
    <property type="match status" value="1"/>
</dbReference>
<accession>A0A7W8DG21</accession>
<protein>
    <submittedName>
        <fullName evidence="3">Putative amidohydrolase</fullName>
    </submittedName>
</protein>
<dbReference type="AlphaFoldDB" id="A0A7W8DG21"/>
<evidence type="ECO:0000313" key="4">
    <source>
        <dbReference type="Proteomes" id="UP000528322"/>
    </source>
</evidence>
<organism evidence="3 4">
    <name type="scientific">Desulfurispira natronophila</name>
    <dbReference type="NCBI Taxonomy" id="682562"/>
    <lineage>
        <taxon>Bacteria</taxon>
        <taxon>Pseudomonadati</taxon>
        <taxon>Chrysiogenota</taxon>
        <taxon>Chrysiogenia</taxon>
        <taxon>Chrysiogenales</taxon>
        <taxon>Chrysiogenaceae</taxon>
        <taxon>Desulfurispira</taxon>
    </lineage>
</organism>
<evidence type="ECO:0000259" key="2">
    <source>
        <dbReference type="PROSITE" id="PS50263"/>
    </source>
</evidence>
<evidence type="ECO:0000313" key="3">
    <source>
        <dbReference type="EMBL" id="MBB5020972.1"/>
    </source>
</evidence>
<reference evidence="3 4" key="1">
    <citation type="submission" date="2020-08" db="EMBL/GenBank/DDBJ databases">
        <title>Genomic Encyclopedia of Type Strains, Phase IV (KMG-IV): sequencing the most valuable type-strain genomes for metagenomic binning, comparative biology and taxonomic classification.</title>
        <authorList>
            <person name="Goeker M."/>
        </authorList>
    </citation>
    <scope>NUCLEOTIDE SEQUENCE [LARGE SCALE GENOMIC DNA]</scope>
    <source>
        <strain evidence="3 4">DSM 22071</strain>
    </source>
</reference>
<dbReference type="Gene3D" id="3.60.110.10">
    <property type="entry name" value="Carbon-nitrogen hydrolase"/>
    <property type="match status" value="1"/>
</dbReference>
<keyword evidence="3" id="KW-0378">Hydrolase</keyword>
<dbReference type="Proteomes" id="UP000528322">
    <property type="component" value="Unassembled WGS sequence"/>
</dbReference>
<comment type="caution">
    <text evidence="3">The sequence shown here is derived from an EMBL/GenBank/DDBJ whole genome shotgun (WGS) entry which is preliminary data.</text>
</comment>
<name>A0A7W8DG21_9BACT</name>
<keyword evidence="4" id="KW-1185">Reference proteome</keyword>